<dbReference type="SUPFAM" id="SSF48652">
    <property type="entry name" value="Tetraspanin"/>
    <property type="match status" value="1"/>
</dbReference>
<reference evidence="7" key="2">
    <citation type="submission" date="2022-10" db="EMBL/GenBank/DDBJ databases">
        <authorList>
            <consortium name="ENA_rothamsted_submissions"/>
            <consortium name="culmorum"/>
            <person name="King R."/>
        </authorList>
    </citation>
    <scope>NUCLEOTIDE SEQUENCE</scope>
</reference>
<dbReference type="Gene3D" id="1.10.1450.10">
    <property type="entry name" value="Tetraspanin"/>
    <property type="match status" value="1"/>
</dbReference>
<keyword evidence="4 6" id="KW-0472">Membrane</keyword>
<feature type="region of interest" description="Disordered" evidence="5">
    <location>
        <begin position="216"/>
        <end position="238"/>
    </location>
</feature>
<feature type="transmembrane region" description="Helical" evidence="6">
    <location>
        <begin position="19"/>
        <end position="37"/>
    </location>
</feature>
<evidence type="ECO:0000256" key="6">
    <source>
        <dbReference type="SAM" id="Phobius"/>
    </source>
</evidence>
<dbReference type="InterPro" id="IPR008952">
    <property type="entry name" value="Tetraspanin_EC2_sf"/>
</dbReference>
<keyword evidence="2 6" id="KW-0812">Transmembrane</keyword>
<evidence type="ECO:0000313" key="7">
    <source>
        <dbReference type="EMBL" id="CAG9788006.1"/>
    </source>
</evidence>
<evidence type="ECO:0000256" key="3">
    <source>
        <dbReference type="ARBA" id="ARBA00022989"/>
    </source>
</evidence>
<evidence type="ECO:0000256" key="4">
    <source>
        <dbReference type="ARBA" id="ARBA00023136"/>
    </source>
</evidence>
<evidence type="ECO:0000256" key="1">
    <source>
        <dbReference type="ARBA" id="ARBA00004141"/>
    </source>
</evidence>
<feature type="transmembrane region" description="Helical" evidence="6">
    <location>
        <begin position="282"/>
        <end position="304"/>
    </location>
</feature>
<protein>
    <recommendedName>
        <fullName evidence="9">Tetraspanin</fullName>
    </recommendedName>
</protein>
<keyword evidence="8" id="KW-1185">Reference proteome</keyword>
<feature type="transmembrane region" description="Helical" evidence="6">
    <location>
        <begin position="49"/>
        <end position="72"/>
    </location>
</feature>
<proteinExistence type="predicted"/>
<sequence>MQDGQTSNTHLALEFKNGSALQCVGSGACGFAAWALWEGGAGETSSGRAGLCALAVWGGALALAALASLTGAARNSGALLAAAVALLALTAAAEAAAAWWGAAHLPHLRAALLQRLDRTVRYDYGVLPARTHLVDAIQQGLECCGSSDIRDWQSSVWARTAEGAGGAGAAPGEAEAEAAPEVLDLSVSAPARYYSVPASCCQCIFFAKINRKRGGHGLPDSDGRKERDVNRNRDNYTQSPEAGACAAARRVPAAGGRGAGLHARACGPRVLRALGAGARGPLWAGAALLGVHALAALLALALAVRARPRAGYKA</sequence>
<feature type="compositionally biased region" description="Basic and acidic residues" evidence="5">
    <location>
        <begin position="219"/>
        <end position="234"/>
    </location>
</feature>
<evidence type="ECO:0000256" key="2">
    <source>
        <dbReference type="ARBA" id="ARBA00022692"/>
    </source>
</evidence>
<feature type="transmembrane region" description="Helical" evidence="6">
    <location>
        <begin position="78"/>
        <end position="100"/>
    </location>
</feature>
<comment type="subcellular location">
    <subcellularLocation>
        <location evidence="1">Membrane</location>
        <topology evidence="1">Multi-pass membrane protein</topology>
    </subcellularLocation>
</comment>
<evidence type="ECO:0008006" key="9">
    <source>
        <dbReference type="Google" id="ProtNLM"/>
    </source>
</evidence>
<evidence type="ECO:0000256" key="5">
    <source>
        <dbReference type="SAM" id="MobiDB-lite"/>
    </source>
</evidence>
<reference evidence="7" key="1">
    <citation type="submission" date="2021-12" db="EMBL/GenBank/DDBJ databases">
        <authorList>
            <person name="King R."/>
        </authorList>
    </citation>
    <scope>NUCLEOTIDE SEQUENCE</scope>
</reference>
<dbReference type="InterPro" id="IPR018499">
    <property type="entry name" value="Tetraspanin/Peripherin"/>
</dbReference>
<gene>
    <name evidence="7" type="ORF">DIATSA_LOCUS5849</name>
</gene>
<dbReference type="Pfam" id="PF00335">
    <property type="entry name" value="Tetraspanin"/>
    <property type="match status" value="1"/>
</dbReference>
<dbReference type="AlphaFoldDB" id="A0A9N9R224"/>
<dbReference type="OrthoDB" id="10016273at2759"/>
<accession>A0A9N9R224</accession>
<evidence type="ECO:0000313" key="8">
    <source>
        <dbReference type="Proteomes" id="UP001153714"/>
    </source>
</evidence>
<name>A0A9N9R224_9NEOP</name>
<dbReference type="Proteomes" id="UP001153714">
    <property type="component" value="Chromosome 18"/>
</dbReference>
<dbReference type="GO" id="GO:0016020">
    <property type="term" value="C:membrane"/>
    <property type="evidence" value="ECO:0007669"/>
    <property type="project" value="UniProtKB-SubCell"/>
</dbReference>
<dbReference type="EMBL" id="OU893349">
    <property type="protein sequence ID" value="CAG9788006.1"/>
    <property type="molecule type" value="Genomic_DNA"/>
</dbReference>
<keyword evidence="3 6" id="KW-1133">Transmembrane helix</keyword>
<organism evidence="7 8">
    <name type="scientific">Diatraea saccharalis</name>
    <name type="common">sugarcane borer</name>
    <dbReference type="NCBI Taxonomy" id="40085"/>
    <lineage>
        <taxon>Eukaryota</taxon>
        <taxon>Metazoa</taxon>
        <taxon>Ecdysozoa</taxon>
        <taxon>Arthropoda</taxon>
        <taxon>Hexapoda</taxon>
        <taxon>Insecta</taxon>
        <taxon>Pterygota</taxon>
        <taxon>Neoptera</taxon>
        <taxon>Endopterygota</taxon>
        <taxon>Lepidoptera</taxon>
        <taxon>Glossata</taxon>
        <taxon>Ditrysia</taxon>
        <taxon>Pyraloidea</taxon>
        <taxon>Crambidae</taxon>
        <taxon>Crambinae</taxon>
        <taxon>Diatraea</taxon>
    </lineage>
</organism>